<evidence type="ECO:0000256" key="4">
    <source>
        <dbReference type="PROSITE-ProRule" id="PRU00433"/>
    </source>
</evidence>
<keyword evidence="8" id="KW-1185">Reference proteome</keyword>
<proteinExistence type="predicted"/>
<dbReference type="InterPro" id="IPR051459">
    <property type="entry name" value="Cytochrome_c-type_DH"/>
</dbReference>
<dbReference type="RefSeq" id="WP_013629048.1">
    <property type="nucleotide sequence ID" value="NC_015174.1"/>
</dbReference>
<name>F0SSK8_RUBBR</name>
<evidence type="ECO:0000313" key="7">
    <source>
        <dbReference type="EMBL" id="ADY60324.1"/>
    </source>
</evidence>
<evidence type="ECO:0000256" key="5">
    <source>
        <dbReference type="SAM" id="MobiDB-lite"/>
    </source>
</evidence>
<dbReference type="AlphaFoldDB" id="F0SSK8"/>
<dbReference type="PANTHER" id="PTHR35008:SF8">
    <property type="entry name" value="ALCOHOL DEHYDROGENASE CYTOCHROME C SUBUNIT"/>
    <property type="match status" value="1"/>
</dbReference>
<dbReference type="OrthoDB" id="9808312at2"/>
<feature type="domain" description="Cytochrome c" evidence="6">
    <location>
        <begin position="170"/>
        <end position="264"/>
    </location>
</feature>
<dbReference type="STRING" id="756272.Plabr_2724"/>
<dbReference type="InterPro" id="IPR036909">
    <property type="entry name" value="Cyt_c-like_dom_sf"/>
</dbReference>
<dbReference type="SUPFAM" id="SSF46626">
    <property type="entry name" value="Cytochrome c"/>
    <property type="match status" value="2"/>
</dbReference>
<evidence type="ECO:0000256" key="1">
    <source>
        <dbReference type="ARBA" id="ARBA00022617"/>
    </source>
</evidence>
<dbReference type="GO" id="GO:0009055">
    <property type="term" value="F:electron transfer activity"/>
    <property type="evidence" value="ECO:0007669"/>
    <property type="project" value="InterPro"/>
</dbReference>
<dbReference type="Proteomes" id="UP000006860">
    <property type="component" value="Chromosome"/>
</dbReference>
<dbReference type="EMBL" id="CP002546">
    <property type="protein sequence ID" value="ADY60324.1"/>
    <property type="molecule type" value="Genomic_DNA"/>
</dbReference>
<dbReference type="KEGG" id="pbs:Plabr_2724"/>
<evidence type="ECO:0000313" key="8">
    <source>
        <dbReference type="Proteomes" id="UP000006860"/>
    </source>
</evidence>
<dbReference type="PANTHER" id="PTHR35008">
    <property type="entry name" value="BLL4482 PROTEIN-RELATED"/>
    <property type="match status" value="1"/>
</dbReference>
<feature type="domain" description="Cytochrome c" evidence="6">
    <location>
        <begin position="363"/>
        <end position="475"/>
    </location>
</feature>
<dbReference type="eggNOG" id="COG2010">
    <property type="taxonomic scope" value="Bacteria"/>
</dbReference>
<organism evidence="7 8">
    <name type="scientific">Rubinisphaera brasiliensis (strain ATCC 49424 / DSM 5305 / JCM 21570 / IAM 15109 / NBRC 103401 / IFAM 1448)</name>
    <name type="common">Planctomyces brasiliensis</name>
    <dbReference type="NCBI Taxonomy" id="756272"/>
    <lineage>
        <taxon>Bacteria</taxon>
        <taxon>Pseudomonadati</taxon>
        <taxon>Planctomycetota</taxon>
        <taxon>Planctomycetia</taxon>
        <taxon>Planctomycetales</taxon>
        <taxon>Planctomycetaceae</taxon>
        <taxon>Rubinisphaera</taxon>
    </lineage>
</organism>
<evidence type="ECO:0000256" key="2">
    <source>
        <dbReference type="ARBA" id="ARBA00022723"/>
    </source>
</evidence>
<dbReference type="InterPro" id="IPR009056">
    <property type="entry name" value="Cyt_c-like_dom"/>
</dbReference>
<keyword evidence="2 4" id="KW-0479">Metal-binding</keyword>
<dbReference type="PROSITE" id="PS51007">
    <property type="entry name" value="CYTC"/>
    <property type="match status" value="2"/>
</dbReference>
<keyword evidence="1 4" id="KW-0349">Heme</keyword>
<dbReference type="Pfam" id="PF00034">
    <property type="entry name" value="Cytochrom_C"/>
    <property type="match status" value="2"/>
</dbReference>
<dbReference type="Gene3D" id="1.10.760.10">
    <property type="entry name" value="Cytochrome c-like domain"/>
    <property type="match status" value="2"/>
</dbReference>
<dbReference type="GO" id="GO:0046872">
    <property type="term" value="F:metal ion binding"/>
    <property type="evidence" value="ECO:0007669"/>
    <property type="project" value="UniProtKB-KW"/>
</dbReference>
<dbReference type="PROSITE" id="PS51257">
    <property type="entry name" value="PROKAR_LIPOPROTEIN"/>
    <property type="match status" value="1"/>
</dbReference>
<feature type="region of interest" description="Disordered" evidence="5">
    <location>
        <begin position="383"/>
        <end position="403"/>
    </location>
</feature>
<gene>
    <name evidence="7" type="ordered locus">Plabr_2724</name>
</gene>
<evidence type="ECO:0000259" key="6">
    <source>
        <dbReference type="PROSITE" id="PS51007"/>
    </source>
</evidence>
<dbReference type="HOGENOM" id="CLU_044077_0_0_0"/>
<reference evidence="8" key="1">
    <citation type="submission" date="2011-02" db="EMBL/GenBank/DDBJ databases">
        <title>The complete genome of Planctomyces brasiliensis DSM 5305.</title>
        <authorList>
            <person name="Lucas S."/>
            <person name="Copeland A."/>
            <person name="Lapidus A."/>
            <person name="Bruce D."/>
            <person name="Goodwin L."/>
            <person name="Pitluck S."/>
            <person name="Kyrpides N."/>
            <person name="Mavromatis K."/>
            <person name="Pagani I."/>
            <person name="Ivanova N."/>
            <person name="Ovchinnikova G."/>
            <person name="Lu M."/>
            <person name="Detter J.C."/>
            <person name="Han C."/>
            <person name="Land M."/>
            <person name="Hauser L."/>
            <person name="Markowitz V."/>
            <person name="Cheng J.-F."/>
            <person name="Hugenholtz P."/>
            <person name="Woyke T."/>
            <person name="Wu D."/>
            <person name="Tindall B."/>
            <person name="Pomrenke H.G."/>
            <person name="Brambilla E."/>
            <person name="Klenk H.-P."/>
            <person name="Eisen J.A."/>
        </authorList>
    </citation>
    <scope>NUCLEOTIDE SEQUENCE [LARGE SCALE GENOMIC DNA]</scope>
    <source>
        <strain evidence="8">ATCC 49424 / DSM 5305 / JCM 21570 / NBRC 103401 / IFAM 1448</strain>
    </source>
</reference>
<dbReference type="GO" id="GO:0020037">
    <property type="term" value="F:heme binding"/>
    <property type="evidence" value="ECO:0007669"/>
    <property type="project" value="InterPro"/>
</dbReference>
<protein>
    <submittedName>
        <fullName evidence="7">Cytochrome c class I</fullName>
    </submittedName>
</protein>
<evidence type="ECO:0000256" key="3">
    <source>
        <dbReference type="ARBA" id="ARBA00023004"/>
    </source>
</evidence>
<sequence>MFGSARLQFAFSRSFAGAVALALLLLTAAGCSKKKPEFPESEQAQRLVPEARTALAKQLSDLYGTVKQPHAPHWLPIERGTEGSRFTGKIAGSSAVLDVPGIELPEAYPEGTRVEFLIPPEDLLEAAETASLAPLLADVSTVNRSQGKLTVSNVPAAAEKEGLIAVHPNEKLERGQQLFERHCVLCHGVNGDGNGPQSRILNPRPRDLRLGIFKYTSTQPINKASREDLQRVLKEGVAGTGMPAFKLLGNHEIAAVAEYVRYLALRGETERQLALETEVDFGNERLEELMTDANSGPEREQAKRKFASELKDYLEEDFAWITLDVTERLGDQWMAADSPAAIVQPTAQRTEPLEPSAADPDVTSLANGKRLYLSTDLQCASCHGTTGKGDGEQTREFQKRPDGGTYETAGLHDSWGQPVKPRDLTYGVFHGGRKPIDIYRRIAAGVKGTPMPAYGAKGLSEDQIWDLVNYIYYLAGEFPDISDQDF</sequence>
<accession>F0SSK8</accession>
<feature type="compositionally biased region" description="Basic and acidic residues" evidence="5">
    <location>
        <begin position="389"/>
        <end position="402"/>
    </location>
</feature>
<keyword evidence="3 4" id="KW-0408">Iron</keyword>